<sequence length="206" mass="24202">MKERDDQKYYINLHEIIISCNNKMAFEVAKSTDIQIDPTFMQGYPYPAKYHNVGQLMTPYEGKKMGQGGDYASPQSTVYYTPDNPVYPYPLDRFFNSDIHPIQKSCCCTNSEYPWRYIPGNYFVPLARYPDMGKVKSAPYFNTYPLGTHPDFHVDEDDYYPRRKKERYGDPRAYSEADPFLYRRLPTAPGPELDNANYYPPFNNFY</sequence>
<protein>
    <submittedName>
        <fullName evidence="1">Uncharacterized protein</fullName>
    </submittedName>
</protein>
<name>A0A481YT50_9VIRU</name>
<reference evidence="1" key="1">
    <citation type="journal article" date="2019" name="MBio">
        <title>Virus Genomes from Deep Sea Sediments Expand the Ocean Megavirome and Support Independent Origins of Viral Gigantism.</title>
        <authorList>
            <person name="Backstrom D."/>
            <person name="Yutin N."/>
            <person name="Jorgensen S.L."/>
            <person name="Dharamshi J."/>
            <person name="Homa F."/>
            <person name="Zaremba-Niedwiedzka K."/>
            <person name="Spang A."/>
            <person name="Wolf Y.I."/>
            <person name="Koonin E.V."/>
            <person name="Ettema T.J."/>
        </authorList>
    </citation>
    <scope>NUCLEOTIDE SEQUENCE</scope>
</reference>
<evidence type="ECO:0000313" key="1">
    <source>
        <dbReference type="EMBL" id="QBK85674.1"/>
    </source>
</evidence>
<dbReference type="EMBL" id="MK500327">
    <property type="protein sequence ID" value="QBK85674.1"/>
    <property type="molecule type" value="Genomic_DNA"/>
</dbReference>
<proteinExistence type="predicted"/>
<gene>
    <name evidence="1" type="ORF">LCMAC101_02690</name>
</gene>
<accession>A0A481YT50</accession>
<organism evidence="1">
    <name type="scientific">Marseillevirus LCMAC101</name>
    <dbReference type="NCBI Taxonomy" id="2506602"/>
    <lineage>
        <taxon>Viruses</taxon>
        <taxon>Varidnaviria</taxon>
        <taxon>Bamfordvirae</taxon>
        <taxon>Nucleocytoviricota</taxon>
        <taxon>Megaviricetes</taxon>
        <taxon>Pimascovirales</taxon>
        <taxon>Pimascovirales incertae sedis</taxon>
        <taxon>Marseilleviridae</taxon>
    </lineage>
</organism>